<evidence type="ECO:0000313" key="3">
    <source>
        <dbReference type="Proteomes" id="UP001280121"/>
    </source>
</evidence>
<dbReference type="SUPFAM" id="SSF53098">
    <property type="entry name" value="Ribonuclease H-like"/>
    <property type="match status" value="1"/>
</dbReference>
<dbReference type="InterPro" id="IPR007021">
    <property type="entry name" value="DUF659"/>
</dbReference>
<dbReference type="PANTHER" id="PTHR32166:SF122">
    <property type="entry name" value="OS09G0499600 PROTEIN"/>
    <property type="match status" value="1"/>
</dbReference>
<name>A0AAD9X4J8_9ROSI</name>
<dbReference type="InterPro" id="IPR012337">
    <property type="entry name" value="RNaseH-like_sf"/>
</dbReference>
<proteinExistence type="predicted"/>
<feature type="domain" description="DUF659" evidence="1">
    <location>
        <begin position="27"/>
        <end position="118"/>
    </location>
</feature>
<protein>
    <recommendedName>
        <fullName evidence="1">DUF659 domain-containing protein</fullName>
    </recommendedName>
</protein>
<evidence type="ECO:0000259" key="1">
    <source>
        <dbReference type="Pfam" id="PF04937"/>
    </source>
</evidence>
<gene>
    <name evidence="2" type="ORF">Ddye_012569</name>
</gene>
<organism evidence="2 3">
    <name type="scientific">Dipteronia dyeriana</name>
    <dbReference type="NCBI Taxonomy" id="168575"/>
    <lineage>
        <taxon>Eukaryota</taxon>
        <taxon>Viridiplantae</taxon>
        <taxon>Streptophyta</taxon>
        <taxon>Embryophyta</taxon>
        <taxon>Tracheophyta</taxon>
        <taxon>Spermatophyta</taxon>
        <taxon>Magnoliopsida</taxon>
        <taxon>eudicotyledons</taxon>
        <taxon>Gunneridae</taxon>
        <taxon>Pentapetalae</taxon>
        <taxon>rosids</taxon>
        <taxon>malvids</taxon>
        <taxon>Sapindales</taxon>
        <taxon>Sapindaceae</taxon>
        <taxon>Hippocastanoideae</taxon>
        <taxon>Acereae</taxon>
        <taxon>Dipteronia</taxon>
    </lineage>
</organism>
<reference evidence="2" key="1">
    <citation type="journal article" date="2023" name="Plant J.">
        <title>Genome sequences and population genomics provide insights into the demographic history, inbreeding, and mutation load of two 'living fossil' tree species of Dipteronia.</title>
        <authorList>
            <person name="Feng Y."/>
            <person name="Comes H.P."/>
            <person name="Chen J."/>
            <person name="Zhu S."/>
            <person name="Lu R."/>
            <person name="Zhang X."/>
            <person name="Li P."/>
            <person name="Qiu J."/>
            <person name="Olsen K.M."/>
            <person name="Qiu Y."/>
        </authorList>
    </citation>
    <scope>NUCLEOTIDE SEQUENCE</scope>
    <source>
        <strain evidence="2">KIB01</strain>
    </source>
</reference>
<dbReference type="EMBL" id="JANJYI010000004">
    <property type="protein sequence ID" value="KAK2652713.1"/>
    <property type="molecule type" value="Genomic_DNA"/>
</dbReference>
<sequence length="155" mass="17615">MDSNRGVHYVGWVEGYEWNAVVKLPLPYGTVFLKLVDASDVVKDATLLFELLDSVVEEVGEDLVIQVVTDNASNYKKAGEMLMKKRTRLWWTPCIAHCIDLILEKIRSLPQHENAFKKSEEADWWTTYVDDALEPMGFAVKVLSLTCSSSTCERN</sequence>
<keyword evidence="3" id="KW-1185">Reference proteome</keyword>
<evidence type="ECO:0000313" key="2">
    <source>
        <dbReference type="EMBL" id="KAK2652713.1"/>
    </source>
</evidence>
<comment type="caution">
    <text evidence="2">The sequence shown here is derived from an EMBL/GenBank/DDBJ whole genome shotgun (WGS) entry which is preliminary data.</text>
</comment>
<dbReference type="Proteomes" id="UP001280121">
    <property type="component" value="Unassembled WGS sequence"/>
</dbReference>
<dbReference type="AlphaFoldDB" id="A0AAD9X4J8"/>
<dbReference type="PANTHER" id="PTHR32166">
    <property type="entry name" value="OSJNBA0013A04.12 PROTEIN"/>
    <property type="match status" value="1"/>
</dbReference>
<dbReference type="Pfam" id="PF04937">
    <property type="entry name" value="DUF659"/>
    <property type="match status" value="1"/>
</dbReference>
<accession>A0AAD9X4J8</accession>